<feature type="region of interest" description="Disordered" evidence="1">
    <location>
        <begin position="99"/>
        <end position="151"/>
    </location>
</feature>
<evidence type="ECO:0000313" key="2">
    <source>
        <dbReference type="EMBL" id="KAJ1107553.1"/>
    </source>
</evidence>
<organism evidence="2 3">
    <name type="scientific">Pleurodeles waltl</name>
    <name type="common">Iberian ribbed newt</name>
    <dbReference type="NCBI Taxonomy" id="8319"/>
    <lineage>
        <taxon>Eukaryota</taxon>
        <taxon>Metazoa</taxon>
        <taxon>Chordata</taxon>
        <taxon>Craniata</taxon>
        <taxon>Vertebrata</taxon>
        <taxon>Euteleostomi</taxon>
        <taxon>Amphibia</taxon>
        <taxon>Batrachia</taxon>
        <taxon>Caudata</taxon>
        <taxon>Salamandroidea</taxon>
        <taxon>Salamandridae</taxon>
        <taxon>Pleurodelinae</taxon>
        <taxon>Pleurodeles</taxon>
    </lineage>
</organism>
<name>A0AAV7MZU9_PLEWA</name>
<dbReference type="AlphaFoldDB" id="A0AAV7MZU9"/>
<protein>
    <submittedName>
        <fullName evidence="2">Uncharacterized protein</fullName>
    </submittedName>
</protein>
<evidence type="ECO:0000256" key="1">
    <source>
        <dbReference type="SAM" id="MobiDB-lite"/>
    </source>
</evidence>
<reference evidence="2" key="1">
    <citation type="journal article" date="2022" name="bioRxiv">
        <title>Sequencing and chromosome-scale assembly of the giantPleurodeles waltlgenome.</title>
        <authorList>
            <person name="Brown T."/>
            <person name="Elewa A."/>
            <person name="Iarovenko S."/>
            <person name="Subramanian E."/>
            <person name="Araus A.J."/>
            <person name="Petzold A."/>
            <person name="Susuki M."/>
            <person name="Suzuki K.-i.T."/>
            <person name="Hayashi T."/>
            <person name="Toyoda A."/>
            <person name="Oliveira C."/>
            <person name="Osipova E."/>
            <person name="Leigh N.D."/>
            <person name="Simon A."/>
            <person name="Yun M.H."/>
        </authorList>
    </citation>
    <scope>NUCLEOTIDE SEQUENCE</scope>
    <source>
        <strain evidence="2">20211129_DDA</strain>
        <tissue evidence="2">Liver</tissue>
    </source>
</reference>
<comment type="caution">
    <text evidence="2">The sequence shown here is derived from an EMBL/GenBank/DDBJ whole genome shotgun (WGS) entry which is preliminary data.</text>
</comment>
<gene>
    <name evidence="2" type="ORF">NDU88_004943</name>
</gene>
<evidence type="ECO:0000313" key="3">
    <source>
        <dbReference type="Proteomes" id="UP001066276"/>
    </source>
</evidence>
<dbReference type="Proteomes" id="UP001066276">
    <property type="component" value="Chromosome 9"/>
</dbReference>
<accession>A0AAV7MZU9</accession>
<feature type="compositionally biased region" description="Polar residues" evidence="1">
    <location>
        <begin position="1"/>
        <end position="13"/>
    </location>
</feature>
<dbReference type="EMBL" id="JANPWB010000013">
    <property type="protein sequence ID" value="KAJ1107553.1"/>
    <property type="molecule type" value="Genomic_DNA"/>
</dbReference>
<feature type="compositionally biased region" description="Polar residues" evidence="1">
    <location>
        <begin position="126"/>
        <end position="151"/>
    </location>
</feature>
<feature type="region of interest" description="Disordered" evidence="1">
    <location>
        <begin position="1"/>
        <end position="39"/>
    </location>
</feature>
<proteinExistence type="predicted"/>
<sequence length="242" mass="28024">MQEPSKTASNKQRITGPEDLWREETKSRSQRRVQEEQRPLPTWEKVQKWILRLEEKYRNAPKNIACDFLRGARDVPRRVVGCRLFASLDSANKPWFKQIRGLRKEEQPGPRRNLGVSTRTEETEGVLSTSESPQKTRQPPRESQNTGTKKMQSAVIAALHWRVPPHRRTIQRAVHSRMECWGPGLRCARRTLGRSAQKRKELQKTWCTGVLSQHGEASSYLHQFWTARPLDSLGHFGPPTVF</sequence>
<feature type="compositionally biased region" description="Basic and acidic residues" evidence="1">
    <location>
        <begin position="19"/>
        <end position="38"/>
    </location>
</feature>
<keyword evidence="3" id="KW-1185">Reference proteome</keyword>